<keyword evidence="4" id="KW-1185">Reference proteome</keyword>
<protein>
    <submittedName>
        <fullName evidence="3">Uncharacterized protein</fullName>
    </submittedName>
</protein>
<proteinExistence type="predicted"/>
<keyword evidence="2" id="KW-0472">Membrane</keyword>
<dbReference type="Proteomes" id="UP000275078">
    <property type="component" value="Unassembled WGS sequence"/>
</dbReference>
<reference evidence="3 4" key="1">
    <citation type="journal article" date="2018" name="Nat. Ecol. Evol.">
        <title>Pezizomycetes genomes reveal the molecular basis of ectomycorrhizal truffle lifestyle.</title>
        <authorList>
            <person name="Murat C."/>
            <person name="Payen T."/>
            <person name="Noel B."/>
            <person name="Kuo A."/>
            <person name="Morin E."/>
            <person name="Chen J."/>
            <person name="Kohler A."/>
            <person name="Krizsan K."/>
            <person name="Balestrini R."/>
            <person name="Da Silva C."/>
            <person name="Montanini B."/>
            <person name="Hainaut M."/>
            <person name="Levati E."/>
            <person name="Barry K.W."/>
            <person name="Belfiori B."/>
            <person name="Cichocki N."/>
            <person name="Clum A."/>
            <person name="Dockter R.B."/>
            <person name="Fauchery L."/>
            <person name="Guy J."/>
            <person name="Iotti M."/>
            <person name="Le Tacon F."/>
            <person name="Lindquist E.A."/>
            <person name="Lipzen A."/>
            <person name="Malagnac F."/>
            <person name="Mello A."/>
            <person name="Molinier V."/>
            <person name="Miyauchi S."/>
            <person name="Poulain J."/>
            <person name="Riccioni C."/>
            <person name="Rubini A."/>
            <person name="Sitrit Y."/>
            <person name="Splivallo R."/>
            <person name="Traeger S."/>
            <person name="Wang M."/>
            <person name="Zifcakova L."/>
            <person name="Wipf D."/>
            <person name="Zambonelli A."/>
            <person name="Paolocci F."/>
            <person name="Nowrousian M."/>
            <person name="Ottonello S."/>
            <person name="Baldrian P."/>
            <person name="Spatafora J.W."/>
            <person name="Henrissat B."/>
            <person name="Nagy L.G."/>
            <person name="Aury J.M."/>
            <person name="Wincker P."/>
            <person name="Grigoriev I.V."/>
            <person name="Bonfante P."/>
            <person name="Martin F.M."/>
        </authorList>
    </citation>
    <scope>NUCLEOTIDE SEQUENCE [LARGE SCALE GENOMIC DNA]</scope>
    <source>
        <strain evidence="3 4">RN42</strain>
    </source>
</reference>
<keyword evidence="2" id="KW-0812">Transmembrane</keyword>
<accession>A0A3N4HJD2</accession>
<evidence type="ECO:0000313" key="3">
    <source>
        <dbReference type="EMBL" id="RPA74005.1"/>
    </source>
</evidence>
<evidence type="ECO:0000256" key="1">
    <source>
        <dbReference type="SAM" id="MobiDB-lite"/>
    </source>
</evidence>
<sequence>MLKYTRRPSRLDSVTEDSESLRSQPGILPGTSYRPPPSPMKPTSLNQPLPNTAYLVAKPTPEKPASTHLAPPAASTEDDKKTSVYCMDGGLLLPPRRLTDSGDRAVSIASTTCIQAHLAAGEPIFIDVDRGMNCPNELRDEARKEDPDLVEAVREEERSEAARKDSLHGAAQQARAIIAAEQAARYSPPVKTAVSYNITEKPLPYSPSTFSFTEDDKPDRWSKENIIYNLKSRSFYTRCFTLFLSLDLLARIVTLLIFLMAGLSFFSGVEQLLTLTGPQTLKTLLIPIAMTIFSLFVITLPLQALTLMYGPPHLRRSTPLATALLYTTALSATLTTMASSLWFFYAARSRKWRELNCASFSTHTSREREKLAVMNGPLFNTCVRRSESSERYKLFWASTCLIALYCTAVLAIWAVSYRRRITLVALLEEAGDWEGHEKLGIIMDAETDDLTTTGTMRSAGVGVDSPELGGRNNSIARYPSLAVRNAMREIPPVPSIDERQYVYHDDRSPLERERDARLHTPPTSFSPTPPLPALDTSVKPAGRQLVSPVGSLRSIRSTSTGASSGGGSFASTATAGHSRGLGSMTVEVEGYRVEVSGVSRSRSVTPEGRRVVFEFPPTGR</sequence>
<feature type="region of interest" description="Disordered" evidence="1">
    <location>
        <begin position="1"/>
        <end position="81"/>
    </location>
</feature>
<dbReference type="AlphaFoldDB" id="A0A3N4HJD2"/>
<feature type="region of interest" description="Disordered" evidence="1">
    <location>
        <begin position="508"/>
        <end position="531"/>
    </location>
</feature>
<feature type="transmembrane region" description="Helical" evidence="2">
    <location>
        <begin position="286"/>
        <end position="308"/>
    </location>
</feature>
<feature type="transmembrane region" description="Helical" evidence="2">
    <location>
        <begin position="394"/>
        <end position="415"/>
    </location>
</feature>
<feature type="compositionally biased region" description="Polar residues" evidence="1">
    <location>
        <begin position="41"/>
        <end position="50"/>
    </location>
</feature>
<evidence type="ECO:0000313" key="4">
    <source>
        <dbReference type="Proteomes" id="UP000275078"/>
    </source>
</evidence>
<keyword evidence="2" id="KW-1133">Transmembrane helix</keyword>
<name>A0A3N4HJD2_ASCIM</name>
<feature type="transmembrane region" description="Helical" evidence="2">
    <location>
        <begin position="240"/>
        <end position="266"/>
    </location>
</feature>
<feature type="region of interest" description="Disordered" evidence="1">
    <location>
        <begin position="555"/>
        <end position="575"/>
    </location>
</feature>
<feature type="compositionally biased region" description="Basic and acidic residues" evidence="1">
    <location>
        <begin position="508"/>
        <end position="518"/>
    </location>
</feature>
<gene>
    <name evidence="3" type="ORF">BJ508DRAFT_313296</name>
</gene>
<dbReference type="EMBL" id="ML119804">
    <property type="protein sequence ID" value="RPA74005.1"/>
    <property type="molecule type" value="Genomic_DNA"/>
</dbReference>
<organism evidence="3 4">
    <name type="scientific">Ascobolus immersus RN42</name>
    <dbReference type="NCBI Taxonomy" id="1160509"/>
    <lineage>
        <taxon>Eukaryota</taxon>
        <taxon>Fungi</taxon>
        <taxon>Dikarya</taxon>
        <taxon>Ascomycota</taxon>
        <taxon>Pezizomycotina</taxon>
        <taxon>Pezizomycetes</taxon>
        <taxon>Pezizales</taxon>
        <taxon>Ascobolaceae</taxon>
        <taxon>Ascobolus</taxon>
    </lineage>
</organism>
<evidence type="ECO:0000256" key="2">
    <source>
        <dbReference type="SAM" id="Phobius"/>
    </source>
</evidence>
<feature type="transmembrane region" description="Helical" evidence="2">
    <location>
        <begin position="320"/>
        <end position="345"/>
    </location>
</feature>